<feature type="transmembrane region" description="Helical" evidence="2">
    <location>
        <begin position="36"/>
        <end position="57"/>
    </location>
</feature>
<feature type="region of interest" description="Disordered" evidence="1">
    <location>
        <begin position="1"/>
        <end position="23"/>
    </location>
</feature>
<evidence type="ECO:0000313" key="4">
    <source>
        <dbReference type="Proteomes" id="UP001242732"/>
    </source>
</evidence>
<organism evidence="3 4">
    <name type="scientific">Paracidovorax citrulli</name>
    <name type="common">Acidovorax citrulli</name>
    <dbReference type="NCBI Taxonomy" id="80869"/>
    <lineage>
        <taxon>Bacteria</taxon>
        <taxon>Pseudomonadati</taxon>
        <taxon>Pseudomonadota</taxon>
        <taxon>Betaproteobacteria</taxon>
        <taxon>Burkholderiales</taxon>
        <taxon>Comamonadaceae</taxon>
        <taxon>Paracidovorax</taxon>
    </lineage>
</organism>
<proteinExistence type="predicted"/>
<reference evidence="3 4" key="1">
    <citation type="submission" date="2023-06" db="EMBL/GenBank/DDBJ databases">
        <authorList>
            <person name="Ham H."/>
            <person name="Park D.S."/>
        </authorList>
    </citation>
    <scope>NUCLEOTIDE SEQUENCE [LARGE SCALE GENOMIC DNA]</scope>
    <source>
        <strain evidence="3 4">KACC 17005</strain>
    </source>
</reference>
<evidence type="ECO:0008006" key="5">
    <source>
        <dbReference type="Google" id="ProtNLM"/>
    </source>
</evidence>
<dbReference type="EMBL" id="CP127363">
    <property type="protein sequence ID" value="WIY51213.1"/>
    <property type="molecule type" value="Genomic_DNA"/>
</dbReference>
<evidence type="ECO:0000256" key="1">
    <source>
        <dbReference type="SAM" id="MobiDB-lite"/>
    </source>
</evidence>
<feature type="compositionally biased region" description="Low complexity" evidence="1">
    <location>
        <begin position="9"/>
        <end position="23"/>
    </location>
</feature>
<accession>A0ABY9AWK1</accession>
<evidence type="ECO:0000256" key="2">
    <source>
        <dbReference type="SAM" id="Phobius"/>
    </source>
</evidence>
<keyword evidence="4" id="KW-1185">Reference proteome</keyword>
<sequence>MSAGPHMPAAGSDKSGDAAAGARPPARGRVRRWLRWILYGLVLAGVGALLLTAVLTMPPELFIRLQRALRGAAHVGVLVQVAVCVWIVVQWRFIVLIGRRRGIVAKREVRRVMALRWHAALLLALYLVTVPIGPARLLQGVTLFLAVPQS</sequence>
<keyword evidence="2" id="KW-0812">Transmembrane</keyword>
<dbReference type="RefSeq" id="WP_011795841.1">
    <property type="nucleotide sequence ID" value="NZ_CP023687.1"/>
</dbReference>
<name>A0ABY9AWK1_PARCI</name>
<evidence type="ECO:0000313" key="3">
    <source>
        <dbReference type="EMBL" id="WIY51213.1"/>
    </source>
</evidence>
<keyword evidence="2" id="KW-0472">Membrane</keyword>
<gene>
    <name evidence="3" type="ORF">QRO08_11825</name>
</gene>
<feature type="transmembrane region" description="Helical" evidence="2">
    <location>
        <begin position="77"/>
        <end position="98"/>
    </location>
</feature>
<feature type="transmembrane region" description="Helical" evidence="2">
    <location>
        <begin position="119"/>
        <end position="147"/>
    </location>
</feature>
<keyword evidence="2" id="KW-1133">Transmembrane helix</keyword>
<protein>
    <recommendedName>
        <fullName evidence="5">Transmembrane protein</fullName>
    </recommendedName>
</protein>
<dbReference type="Proteomes" id="UP001242732">
    <property type="component" value="Chromosome"/>
</dbReference>